<dbReference type="Proteomes" id="UP000000333">
    <property type="component" value="Chromosome"/>
</dbReference>
<dbReference type="AlphaFoldDB" id="E1QWM3"/>
<feature type="domain" description="Nucleotide modification associated" evidence="1">
    <location>
        <begin position="23"/>
        <end position="264"/>
    </location>
</feature>
<keyword evidence="3" id="KW-1185">Reference proteome</keyword>
<dbReference type="GeneID" id="78512820"/>
<protein>
    <recommendedName>
        <fullName evidence="1">Nucleotide modification associated domain-containing protein</fullName>
    </recommendedName>
</protein>
<evidence type="ECO:0000313" key="2">
    <source>
        <dbReference type="EMBL" id="ADK68526.1"/>
    </source>
</evidence>
<evidence type="ECO:0000313" key="3">
    <source>
        <dbReference type="Proteomes" id="UP000000333"/>
    </source>
</evidence>
<evidence type="ECO:0000259" key="1">
    <source>
        <dbReference type="Pfam" id="PF18754"/>
    </source>
</evidence>
<name>E1QWM3_OLSUV</name>
<reference evidence="2 3" key="1">
    <citation type="journal article" date="2010" name="Stand. Genomic Sci.">
        <title>Complete genome sequence of Olsenella uli type strain (VPI D76D-27C).</title>
        <authorList>
            <person name="Goker M."/>
            <person name="Held B."/>
            <person name="Lucas S."/>
            <person name="Nolan M."/>
            <person name="Yasawong M."/>
            <person name="Glavina Del Rio T."/>
            <person name="Tice H."/>
            <person name="Cheng J.F."/>
            <person name="Bruce D."/>
            <person name="Detter J.C."/>
            <person name="Tapia R."/>
            <person name="Han C."/>
            <person name="Goodwin L."/>
            <person name="Pitluck S."/>
            <person name="Liolios K."/>
            <person name="Ivanova N."/>
            <person name="Mavromatis K."/>
            <person name="Mikhailova N."/>
            <person name="Pati A."/>
            <person name="Chen A."/>
            <person name="Palaniappan K."/>
            <person name="Land M."/>
            <person name="Hauser L."/>
            <person name="Chang Y.J."/>
            <person name="Jeffries C.D."/>
            <person name="Rohde M."/>
            <person name="Sikorski J."/>
            <person name="Pukall R."/>
            <person name="Woyke T."/>
            <person name="Bristow J."/>
            <person name="Eisen J.A."/>
            <person name="Markowitz V."/>
            <person name="Hugenholtz P."/>
            <person name="Kyrpides N.C."/>
            <person name="Klenk H.P."/>
            <person name="Lapidus A."/>
        </authorList>
    </citation>
    <scope>NUCLEOTIDE SEQUENCE [LARGE SCALE GENOMIC DNA]</scope>
    <source>
        <strain evidence="3">ATCC 49627 / DSM 7084 / CIP 109912 / JCM 12494 / NCIMB 702895 / VPI D76D-27C</strain>
    </source>
</reference>
<organism evidence="2 3">
    <name type="scientific">Olsenella uli (strain ATCC 49627 / DSM 7084 / CCUG 31166 / CIP 109912 / JCM 12494 / LMG 11480 / NCIMB 702895 / VPI D76D-27C)</name>
    <name type="common">Lactobacillus uli</name>
    <dbReference type="NCBI Taxonomy" id="633147"/>
    <lineage>
        <taxon>Bacteria</taxon>
        <taxon>Bacillati</taxon>
        <taxon>Actinomycetota</taxon>
        <taxon>Coriobacteriia</taxon>
        <taxon>Coriobacteriales</taxon>
        <taxon>Atopobiaceae</taxon>
        <taxon>Olsenella</taxon>
    </lineage>
</organism>
<dbReference type="PATRIC" id="fig|633147.7.peg.99"/>
<dbReference type="KEGG" id="ols:Olsu_1423"/>
<dbReference type="HOGENOM" id="CLU_086900_0_0_11"/>
<dbReference type="RefSeq" id="WP_013252278.1">
    <property type="nucleotide sequence ID" value="NC_014363.1"/>
</dbReference>
<dbReference type="Pfam" id="PF18754">
    <property type="entry name" value="Nmad3"/>
    <property type="match status" value="1"/>
</dbReference>
<proteinExistence type="predicted"/>
<dbReference type="InterPro" id="IPR041135">
    <property type="entry name" value="Nmad3"/>
</dbReference>
<dbReference type="OrthoDB" id="8780795at2"/>
<accession>E1QWM3</accession>
<dbReference type="eggNOG" id="ENOG502Z8V1">
    <property type="taxonomic scope" value="Bacteria"/>
</dbReference>
<sequence>MLMSKRDSAKDGHEGVAHTYGRKVILSRKGFDSSAGGKASPVFFEDTRDLAGTLLSLPIPDGDARDSYADLEYDGMGYDQVVSSLKAKNKTAKCHVDPDIREGTRREQPRDWKPAFGQTGKAQKQLCNAGVMKGDLFLFFGWFRGVMRTKDGALRYMSKGRDFRRSENSDDWYRFSDLQVIWGYMEVGAILTDSEEIRQYYWHPHAQPGKLDGDNNTLYIPTQRLSFAPGLPGYGTLDFARGRVLTKEGMTRSGWIPYPFLMPEHVSGNRKNGFRPKTGQSAGDVLMYGGQWQELVCYESDGLLDRAKSLICGQ</sequence>
<dbReference type="EMBL" id="CP002106">
    <property type="protein sequence ID" value="ADK68526.1"/>
    <property type="molecule type" value="Genomic_DNA"/>
</dbReference>
<gene>
    <name evidence="2" type="ordered locus">Olsu_1423</name>
</gene>